<dbReference type="GO" id="GO:0005886">
    <property type="term" value="C:plasma membrane"/>
    <property type="evidence" value="ECO:0007669"/>
    <property type="project" value="TreeGrafter"/>
</dbReference>
<dbReference type="InterPro" id="IPR013905">
    <property type="entry name" value="Lgl_C_dom"/>
</dbReference>
<evidence type="ECO:0000259" key="12">
    <source>
        <dbReference type="Pfam" id="PF08366"/>
    </source>
</evidence>
<dbReference type="Pfam" id="PF08596">
    <property type="entry name" value="Lgl_C"/>
    <property type="match status" value="1"/>
</dbReference>
<dbReference type="EMBL" id="CAJPIZ010002490">
    <property type="protein sequence ID" value="CAG2105119.1"/>
    <property type="molecule type" value="Genomic_DNA"/>
</dbReference>
<dbReference type="PRINTS" id="PR00962">
    <property type="entry name" value="LETHAL2GIANT"/>
</dbReference>
<dbReference type="EMBL" id="OC857065">
    <property type="protein sequence ID" value="CAD7624689.1"/>
    <property type="molecule type" value="Genomic_DNA"/>
</dbReference>
<dbReference type="GO" id="GO:0030864">
    <property type="term" value="C:cortical actin cytoskeleton"/>
    <property type="evidence" value="ECO:0007669"/>
    <property type="project" value="TreeGrafter"/>
</dbReference>
<evidence type="ECO:0000256" key="9">
    <source>
        <dbReference type="ARBA" id="ARBA00023136"/>
    </source>
</evidence>
<dbReference type="InterPro" id="IPR000664">
    <property type="entry name" value="Lethal2_giant"/>
</dbReference>
<keyword evidence="5" id="KW-0963">Cytoplasm</keyword>
<reference evidence="14" key="1">
    <citation type="submission" date="2020-11" db="EMBL/GenBank/DDBJ databases">
        <authorList>
            <person name="Tran Van P."/>
        </authorList>
    </citation>
    <scope>NUCLEOTIDE SEQUENCE</scope>
</reference>
<evidence type="ECO:0000259" key="13">
    <source>
        <dbReference type="Pfam" id="PF08596"/>
    </source>
</evidence>
<dbReference type="InterPro" id="IPR013577">
    <property type="entry name" value="LLGL2"/>
</dbReference>
<proteinExistence type="inferred from homology"/>
<gene>
    <name evidence="14" type="ORF">OSB1V03_LOCUS5130</name>
</gene>
<protein>
    <recommendedName>
        <fullName evidence="16">Lethal giant larvae</fullName>
    </recommendedName>
</protein>
<evidence type="ECO:0000256" key="6">
    <source>
        <dbReference type="ARBA" id="ARBA00022553"/>
    </source>
</evidence>
<dbReference type="InterPro" id="IPR015943">
    <property type="entry name" value="WD40/YVTN_repeat-like_dom_sf"/>
</dbReference>
<evidence type="ECO:0008006" key="16">
    <source>
        <dbReference type="Google" id="ProtNLM"/>
    </source>
</evidence>
<evidence type="ECO:0000256" key="5">
    <source>
        <dbReference type="ARBA" id="ARBA00022490"/>
    </source>
</evidence>
<evidence type="ECO:0000256" key="3">
    <source>
        <dbReference type="ARBA" id="ARBA00008070"/>
    </source>
</evidence>
<evidence type="ECO:0000256" key="7">
    <source>
        <dbReference type="ARBA" id="ARBA00022574"/>
    </source>
</evidence>
<keyword evidence="9" id="KW-0472">Membrane</keyword>
<dbReference type="SUPFAM" id="SSF50978">
    <property type="entry name" value="WD40 repeat-like"/>
    <property type="match status" value="2"/>
</dbReference>
<feature type="compositionally biased region" description="Basic and acidic residues" evidence="11">
    <location>
        <begin position="707"/>
        <end position="716"/>
    </location>
</feature>
<dbReference type="Pfam" id="PF08366">
    <property type="entry name" value="LLGL"/>
    <property type="match status" value="1"/>
</dbReference>
<dbReference type="PANTHER" id="PTHR10241:SF29">
    <property type="entry name" value="LETHAL(2) GIANT LARVAE PROTEIN"/>
    <property type="match status" value="1"/>
</dbReference>
<feature type="compositionally biased region" description="Basic and acidic residues" evidence="11">
    <location>
        <begin position="997"/>
        <end position="1006"/>
    </location>
</feature>
<keyword evidence="8" id="KW-0677">Repeat</keyword>
<comment type="subcellular location">
    <subcellularLocation>
        <location evidence="2">Cytoplasm</location>
    </subcellularLocation>
    <subcellularLocation>
        <location evidence="1">Endomembrane system</location>
    </subcellularLocation>
</comment>
<feature type="domain" description="Lethal giant larvae homologue 2" evidence="12">
    <location>
        <begin position="277"/>
        <end position="380"/>
    </location>
</feature>
<evidence type="ECO:0000256" key="11">
    <source>
        <dbReference type="SAM" id="MobiDB-lite"/>
    </source>
</evidence>
<evidence type="ECO:0000256" key="8">
    <source>
        <dbReference type="ARBA" id="ARBA00022737"/>
    </source>
</evidence>
<dbReference type="GO" id="GO:0012505">
    <property type="term" value="C:endomembrane system"/>
    <property type="evidence" value="ECO:0007669"/>
    <property type="project" value="UniProtKB-SubCell"/>
</dbReference>
<dbReference type="GO" id="GO:0045159">
    <property type="term" value="F:myosin II binding"/>
    <property type="evidence" value="ECO:0007669"/>
    <property type="project" value="TreeGrafter"/>
</dbReference>
<evidence type="ECO:0000313" key="15">
    <source>
        <dbReference type="Proteomes" id="UP000759131"/>
    </source>
</evidence>
<dbReference type="GO" id="GO:0019905">
    <property type="term" value="F:syntaxin binding"/>
    <property type="evidence" value="ECO:0007669"/>
    <property type="project" value="TreeGrafter"/>
</dbReference>
<comment type="similarity">
    <text evidence="3">Belongs to the WD repeat L(2)GL family.</text>
</comment>
<keyword evidence="4" id="KW-0268">Exocytosis</keyword>
<dbReference type="InterPro" id="IPR036322">
    <property type="entry name" value="WD40_repeat_dom_sf"/>
</dbReference>
<evidence type="ECO:0000256" key="10">
    <source>
        <dbReference type="PROSITE-ProRule" id="PRU00221"/>
    </source>
</evidence>
<feature type="domain" description="Lethal giant larvae (Lgl)-like C-terminal" evidence="13">
    <location>
        <begin position="752"/>
        <end position="997"/>
    </location>
</feature>
<sequence length="1180" mass="130898">MLKFIRGKGSQATADRIKLQKELFSFNKTGTHGFPNHPSAVAYDYGLGLVAVGTRTGLLRIYGAPGVEFYSQLENETEIRQILFIEGRAQLITLSADSCLHLWEINTKSKENDVKNGVLECVKTFDYFRVEALKEGSIKQITTIAVNCNSDLLLVGTQMGNTYLVDLDTFDLSDQIIYQDVILQNIPDEYKFNPGSVEVIAEQPLNPNKFLIGYNNRGLLVLWDNKTLSVDNYYFANQQLESVFWLSNGQQFISAHNDGSYIVWKISDNLHPADQPKTPYGPFPCKGINKIIWKTVQNNDDFIIFSGGMPRASYNDKNTVSIIQGTPESGKHHVLDFTSKVIDFLVIGPQNDTKDFDNPTTLIVLVEEEIVLVDLTHPEWLQHKLPYLSSVHSSAITCCQHYSAVSDQIYKKIVEAGKVHNTARFTTNEWPINGGQSVANNLNAGRELLVTGHEDGSVRFWDSSSVALQHLYTLMTNKLFLVSDDDIALIDSDDNALNETNAEDEWPPFRKVGTFDPYSDDPRFAIRKISLCIYTGSLIIAGTAGQVIVFEFNGEAIEKPLISNQLNIVGDKDGFVWKGHSQLTPKNGNIKFESGYQPSSIVQLQPPASVTALALYAEWGLLAAGTAHGFAIFDYLFRKVVSTKTTLNPNDLTAVSGGDALISRRKSFKKSLRESFRRLRKGRSQRGDKRTASPTSTAASSSSPSKSIEEGRKSPKTEVIQIEAKPVERQIEARSAEDSMGSMVRCLYFSNAFIVNNSTQTPTLWAATNAGNVFIYTMVLPSDDKRASEDVSSQLAKEIHLKHRAPIVAIQIIDGNGVPLPDSFEVQKGVAKIPTPGGHRVLICSEEQFKLFNLPNLKPLHKFKLTAHEGARARRIAIAQFISKTNDSHLEYHALCLSNQGDVSVLSVPELKRQMQTQCTKREDINGISSLVFTRNGEGFYLHSSSEFRRFSLSARHIVEPICTVDLPEGARPSKPIQQRPPIAAASVTEEPIPPKPQREKAIEEKTQPEEKIIHEEKEIIEEPLHEDKELQNDCADESTPTSGIDESPVNHNDFEPPEINYNTLPEPSDEIIADEELLTNGNTNGNAVNGDNDSDSQLELDVDIDVSNVTESSVKTNSLDITIDSVRDHLANLSISVAPEANEAVKKNPSPIPNESLPIINSHEGAIEGLELCRKCELH</sequence>
<dbReference type="Gene3D" id="2.130.10.10">
    <property type="entry name" value="YVTN repeat-like/Quinoprotein amine dehydrogenase"/>
    <property type="match status" value="2"/>
</dbReference>
<evidence type="ECO:0000256" key="2">
    <source>
        <dbReference type="ARBA" id="ARBA00004496"/>
    </source>
</evidence>
<name>A0A7R9KKV6_9ACAR</name>
<dbReference type="GO" id="GO:0032878">
    <property type="term" value="P:regulation of establishment or maintenance of cell polarity"/>
    <property type="evidence" value="ECO:0007669"/>
    <property type="project" value="TreeGrafter"/>
</dbReference>
<keyword evidence="6" id="KW-0597">Phosphoprotein</keyword>
<feature type="region of interest" description="Disordered" evidence="11">
    <location>
        <begin position="970"/>
        <end position="1006"/>
    </location>
</feature>
<feature type="repeat" description="WD" evidence="10">
    <location>
        <begin position="448"/>
        <end position="462"/>
    </location>
</feature>
<evidence type="ECO:0000256" key="1">
    <source>
        <dbReference type="ARBA" id="ARBA00004308"/>
    </source>
</evidence>
<feature type="region of interest" description="Disordered" evidence="11">
    <location>
        <begin position="677"/>
        <end position="721"/>
    </location>
</feature>
<accession>A0A7R9KKV6</accession>
<dbReference type="GO" id="GO:0006887">
    <property type="term" value="P:exocytosis"/>
    <property type="evidence" value="ECO:0007669"/>
    <property type="project" value="UniProtKB-KW"/>
</dbReference>
<evidence type="ECO:0000313" key="14">
    <source>
        <dbReference type="EMBL" id="CAD7624689.1"/>
    </source>
</evidence>
<dbReference type="InterPro" id="IPR001680">
    <property type="entry name" value="WD40_rpt"/>
</dbReference>
<dbReference type="Proteomes" id="UP000759131">
    <property type="component" value="Unassembled WGS sequence"/>
</dbReference>
<dbReference type="SMART" id="SM00320">
    <property type="entry name" value="WD40"/>
    <property type="match status" value="4"/>
</dbReference>
<dbReference type="GO" id="GO:0006893">
    <property type="term" value="P:Golgi to plasma membrane transport"/>
    <property type="evidence" value="ECO:0007669"/>
    <property type="project" value="TreeGrafter"/>
</dbReference>
<dbReference type="GO" id="GO:0005096">
    <property type="term" value="F:GTPase activator activity"/>
    <property type="evidence" value="ECO:0007669"/>
    <property type="project" value="TreeGrafter"/>
</dbReference>
<keyword evidence="7 10" id="KW-0853">WD repeat</keyword>
<dbReference type="OrthoDB" id="19944at2759"/>
<feature type="region of interest" description="Disordered" evidence="11">
    <location>
        <begin position="1034"/>
        <end position="1054"/>
    </location>
</feature>
<dbReference type="AlphaFoldDB" id="A0A7R9KKV6"/>
<dbReference type="PROSITE" id="PS50082">
    <property type="entry name" value="WD_REPEATS_2"/>
    <property type="match status" value="1"/>
</dbReference>
<keyword evidence="15" id="KW-1185">Reference proteome</keyword>
<evidence type="ECO:0000256" key="4">
    <source>
        <dbReference type="ARBA" id="ARBA00022483"/>
    </source>
</evidence>
<feature type="compositionally biased region" description="Low complexity" evidence="11">
    <location>
        <begin position="692"/>
        <end position="705"/>
    </location>
</feature>
<dbReference type="GO" id="GO:0051294">
    <property type="term" value="P:establishment of spindle orientation"/>
    <property type="evidence" value="ECO:0007669"/>
    <property type="project" value="TreeGrafter"/>
</dbReference>
<dbReference type="GO" id="GO:0008593">
    <property type="term" value="P:regulation of Notch signaling pathway"/>
    <property type="evidence" value="ECO:0007669"/>
    <property type="project" value="TreeGrafter"/>
</dbReference>
<dbReference type="GO" id="GO:0030866">
    <property type="term" value="P:cortical actin cytoskeleton organization"/>
    <property type="evidence" value="ECO:0007669"/>
    <property type="project" value="TreeGrafter"/>
</dbReference>
<dbReference type="PANTHER" id="PTHR10241">
    <property type="entry name" value="LETHAL 2 GIANT LARVAE PROTEIN"/>
    <property type="match status" value="1"/>
</dbReference>
<organism evidence="14">
    <name type="scientific">Medioppia subpectinata</name>
    <dbReference type="NCBI Taxonomy" id="1979941"/>
    <lineage>
        <taxon>Eukaryota</taxon>
        <taxon>Metazoa</taxon>
        <taxon>Ecdysozoa</taxon>
        <taxon>Arthropoda</taxon>
        <taxon>Chelicerata</taxon>
        <taxon>Arachnida</taxon>
        <taxon>Acari</taxon>
        <taxon>Acariformes</taxon>
        <taxon>Sarcoptiformes</taxon>
        <taxon>Oribatida</taxon>
        <taxon>Brachypylina</taxon>
        <taxon>Oppioidea</taxon>
        <taxon>Oppiidae</taxon>
        <taxon>Medioppia</taxon>
    </lineage>
</organism>